<dbReference type="EMBL" id="SVBY01000053">
    <property type="protein sequence ID" value="MBE6093063.1"/>
    <property type="molecule type" value="Genomic_DNA"/>
</dbReference>
<dbReference type="Proteomes" id="UP000761380">
    <property type="component" value="Unassembled WGS sequence"/>
</dbReference>
<evidence type="ECO:0000313" key="2">
    <source>
        <dbReference type="Proteomes" id="UP000761380"/>
    </source>
</evidence>
<gene>
    <name evidence="1" type="ORF">E7201_07880</name>
</gene>
<comment type="caution">
    <text evidence="1">The sequence shown here is derived from an EMBL/GenBank/DDBJ whole genome shotgun (WGS) entry which is preliminary data.</text>
</comment>
<evidence type="ECO:0000313" key="1">
    <source>
        <dbReference type="EMBL" id="MBE6093063.1"/>
    </source>
</evidence>
<sequence>MQVTEKAPAGVGASTGAMNQDFCGVNDSSIILSQNTACFIIENLCRILGEENGLELVPELRRKEGVLAK</sequence>
<accession>A0A927WUM8</accession>
<dbReference type="AlphaFoldDB" id="A0A927WUM8"/>
<proteinExistence type="predicted"/>
<reference evidence="1" key="1">
    <citation type="submission" date="2019-04" db="EMBL/GenBank/DDBJ databases">
        <title>Evolution of Biomass-Degrading Anaerobic Consortia Revealed by Metagenomics.</title>
        <authorList>
            <person name="Peng X."/>
        </authorList>
    </citation>
    <scope>NUCLEOTIDE SEQUENCE</scope>
    <source>
        <strain evidence="1">SIG240</strain>
    </source>
</reference>
<protein>
    <submittedName>
        <fullName evidence="1">Uncharacterized protein</fullName>
    </submittedName>
</protein>
<organism evidence="1 2">
    <name type="scientific">Selenomonas ruminantium</name>
    <dbReference type="NCBI Taxonomy" id="971"/>
    <lineage>
        <taxon>Bacteria</taxon>
        <taxon>Bacillati</taxon>
        <taxon>Bacillota</taxon>
        <taxon>Negativicutes</taxon>
        <taxon>Selenomonadales</taxon>
        <taxon>Selenomonadaceae</taxon>
        <taxon>Selenomonas</taxon>
    </lineage>
</organism>
<name>A0A927WUM8_SELRU</name>